<dbReference type="AlphaFoldDB" id="A0A8J2BVR6"/>
<sequence>MDRAWLFSAHFPAVRTTGYGNGLHGEAWTGTHNELDLFQRHGISQPKVWSYPRSKLP</sequence>
<organism evidence="1 2">
    <name type="scientific">Candidatus Methylacidithermus pantelleriae</name>
    <dbReference type="NCBI Taxonomy" id="2744239"/>
    <lineage>
        <taxon>Bacteria</taxon>
        <taxon>Pseudomonadati</taxon>
        <taxon>Verrucomicrobiota</taxon>
        <taxon>Methylacidiphilae</taxon>
        <taxon>Methylacidiphilales</taxon>
        <taxon>Methylacidiphilaceae</taxon>
        <taxon>Candidatus Methylacidithermus</taxon>
    </lineage>
</organism>
<evidence type="ECO:0000313" key="2">
    <source>
        <dbReference type="Proteomes" id="UP000663859"/>
    </source>
</evidence>
<dbReference type="Proteomes" id="UP000663859">
    <property type="component" value="Unassembled WGS sequence"/>
</dbReference>
<protein>
    <submittedName>
        <fullName evidence="1">Uncharacterized protein</fullName>
    </submittedName>
</protein>
<evidence type="ECO:0000313" key="1">
    <source>
        <dbReference type="EMBL" id="CAF0702740.1"/>
    </source>
</evidence>
<comment type="caution">
    <text evidence="1">The sequence shown here is derived from an EMBL/GenBank/DDBJ whole genome shotgun (WGS) entry which is preliminary data.</text>
</comment>
<reference evidence="1" key="1">
    <citation type="submission" date="2021-02" db="EMBL/GenBank/DDBJ databases">
        <authorList>
            <person name="Cremers G."/>
            <person name="Picone N."/>
        </authorList>
    </citation>
    <scope>NUCLEOTIDE SEQUENCE</scope>
    <source>
        <strain evidence="1">PQ17</strain>
    </source>
</reference>
<name>A0A8J2BVR6_9BACT</name>
<keyword evidence="2" id="KW-1185">Reference proteome</keyword>
<gene>
    <name evidence="1" type="ORF">MPNT_50175</name>
</gene>
<dbReference type="EMBL" id="CAJNOB010000045">
    <property type="protein sequence ID" value="CAF0702740.1"/>
    <property type="molecule type" value="Genomic_DNA"/>
</dbReference>
<proteinExistence type="predicted"/>
<accession>A0A8J2BVR6</accession>